<proteinExistence type="predicted"/>
<dbReference type="EMBL" id="BMAW01117907">
    <property type="protein sequence ID" value="GFT77345.1"/>
    <property type="molecule type" value="Genomic_DNA"/>
</dbReference>
<name>A0A8X6U3Q0_NEPPI</name>
<dbReference type="Proteomes" id="UP000887013">
    <property type="component" value="Unassembled WGS sequence"/>
</dbReference>
<protein>
    <submittedName>
        <fullName evidence="1">Uncharacterized protein</fullName>
    </submittedName>
</protein>
<sequence length="100" mass="11225">MCAAYVPWRFAIYGKGAGKGLQQYVLPLLAGYVVPAWRRQCAYWLRAFFLAAQCGGMRRTQRHTSKGVYAFKVAGCVAKAVSVQHALAVLRDIRRQAEQF</sequence>
<evidence type="ECO:0000313" key="2">
    <source>
        <dbReference type="Proteomes" id="UP000887013"/>
    </source>
</evidence>
<reference evidence="1" key="1">
    <citation type="submission" date="2020-08" db="EMBL/GenBank/DDBJ databases">
        <title>Multicomponent nature underlies the extraordinary mechanical properties of spider dragline silk.</title>
        <authorList>
            <person name="Kono N."/>
            <person name="Nakamura H."/>
            <person name="Mori M."/>
            <person name="Yoshida Y."/>
            <person name="Ohtoshi R."/>
            <person name="Malay A.D."/>
            <person name="Moran D.A.P."/>
            <person name="Tomita M."/>
            <person name="Numata K."/>
            <person name="Arakawa K."/>
        </authorList>
    </citation>
    <scope>NUCLEOTIDE SEQUENCE</scope>
</reference>
<organism evidence="1 2">
    <name type="scientific">Nephila pilipes</name>
    <name type="common">Giant wood spider</name>
    <name type="synonym">Nephila maculata</name>
    <dbReference type="NCBI Taxonomy" id="299642"/>
    <lineage>
        <taxon>Eukaryota</taxon>
        <taxon>Metazoa</taxon>
        <taxon>Ecdysozoa</taxon>
        <taxon>Arthropoda</taxon>
        <taxon>Chelicerata</taxon>
        <taxon>Arachnida</taxon>
        <taxon>Araneae</taxon>
        <taxon>Araneomorphae</taxon>
        <taxon>Entelegynae</taxon>
        <taxon>Araneoidea</taxon>
        <taxon>Nephilidae</taxon>
        <taxon>Nephila</taxon>
    </lineage>
</organism>
<comment type="caution">
    <text evidence="1">The sequence shown here is derived from an EMBL/GenBank/DDBJ whole genome shotgun (WGS) entry which is preliminary data.</text>
</comment>
<accession>A0A8X6U3Q0</accession>
<evidence type="ECO:0000313" key="1">
    <source>
        <dbReference type="EMBL" id="GFT77345.1"/>
    </source>
</evidence>
<gene>
    <name evidence="1" type="ORF">NPIL_364331</name>
</gene>
<dbReference type="AlphaFoldDB" id="A0A8X6U3Q0"/>
<keyword evidence="2" id="KW-1185">Reference proteome</keyword>